<feature type="domain" description="ATP-dependent RecD2 DNA helicase OB-fold" evidence="1">
    <location>
        <begin position="4"/>
        <end position="76"/>
    </location>
</feature>
<feature type="non-terminal residue" evidence="2">
    <location>
        <position position="167"/>
    </location>
</feature>
<evidence type="ECO:0000313" key="2">
    <source>
        <dbReference type="EMBL" id="GAF85703.1"/>
    </source>
</evidence>
<reference evidence="2" key="1">
    <citation type="journal article" date="2014" name="Front. Microbiol.">
        <title>High frequency of phylogenetically diverse reductive dehalogenase-homologous genes in deep subseafloor sedimentary metagenomes.</title>
        <authorList>
            <person name="Kawai M."/>
            <person name="Futagami T."/>
            <person name="Toyoda A."/>
            <person name="Takaki Y."/>
            <person name="Nishi S."/>
            <person name="Hori S."/>
            <person name="Arai W."/>
            <person name="Tsubouchi T."/>
            <person name="Morono Y."/>
            <person name="Uchiyama I."/>
            <person name="Ito T."/>
            <person name="Fujiyama A."/>
            <person name="Inagaki F."/>
            <person name="Takami H."/>
        </authorList>
    </citation>
    <scope>NUCLEOTIDE SEQUENCE</scope>
    <source>
        <strain evidence="2">Expedition CK06-06</strain>
    </source>
</reference>
<organism evidence="2">
    <name type="scientific">marine sediment metagenome</name>
    <dbReference type="NCBI Taxonomy" id="412755"/>
    <lineage>
        <taxon>unclassified sequences</taxon>
        <taxon>metagenomes</taxon>
        <taxon>ecological metagenomes</taxon>
    </lineage>
</organism>
<dbReference type="AlphaFoldDB" id="X0SWX3"/>
<evidence type="ECO:0000259" key="1">
    <source>
        <dbReference type="Pfam" id="PF23139"/>
    </source>
</evidence>
<protein>
    <recommendedName>
        <fullName evidence="1">ATP-dependent RecD2 DNA helicase OB-fold domain-containing protein</fullName>
    </recommendedName>
</protein>
<gene>
    <name evidence="2" type="ORF">S01H1_02397</name>
</gene>
<proteinExistence type="predicted"/>
<accession>X0SWX3</accession>
<name>X0SWX3_9ZZZZ</name>
<dbReference type="SUPFAM" id="SSF47781">
    <property type="entry name" value="RuvA domain 2-like"/>
    <property type="match status" value="1"/>
</dbReference>
<comment type="caution">
    <text evidence="2">The sequence shown here is derived from an EMBL/GenBank/DDBJ whole genome shotgun (WGS) entry which is preliminary data.</text>
</comment>
<dbReference type="InterPro" id="IPR010994">
    <property type="entry name" value="RuvA_2-like"/>
</dbReference>
<dbReference type="Pfam" id="PF14520">
    <property type="entry name" value="HHH_5"/>
    <property type="match status" value="1"/>
</dbReference>
<dbReference type="EMBL" id="BARS01001148">
    <property type="protein sequence ID" value="GAF85703.1"/>
    <property type="molecule type" value="Genomic_DNA"/>
</dbReference>
<sequence>MPAFLQGQIERITYTNDENGYTIAKLKVQGHMGLVTVVGNLMAPTPGEIIKMYGEWVNHPRYGEQFKVDRYKSLVPASVYGIQKYLGSGLIKGIGPIMARRIVERFGKETLDVIEKEIEKLAEVDGIGEKRIGMIKQAWEDQKEIREVMIFLQTHGVGSGYAAKIFK</sequence>
<dbReference type="Gene3D" id="1.10.150.20">
    <property type="entry name" value="5' to 3' exonuclease, C-terminal subdomain"/>
    <property type="match status" value="1"/>
</dbReference>
<dbReference type="InterPro" id="IPR055446">
    <property type="entry name" value="RecD2_N_OB"/>
</dbReference>
<dbReference type="Pfam" id="PF23139">
    <property type="entry name" value="OB_YrrC"/>
    <property type="match status" value="1"/>
</dbReference>